<evidence type="ECO:0000256" key="1">
    <source>
        <dbReference type="SAM" id="MobiDB-lite"/>
    </source>
</evidence>
<keyword evidence="3" id="KW-1185">Reference proteome</keyword>
<dbReference type="RefSeq" id="XP_031018885.1">
    <property type="nucleotide sequence ID" value="XM_031156933.1"/>
</dbReference>
<feature type="region of interest" description="Disordered" evidence="1">
    <location>
        <begin position="286"/>
        <end position="329"/>
    </location>
</feature>
<name>A0A366S4Q0_9HYPO</name>
<feature type="region of interest" description="Disordered" evidence="1">
    <location>
        <begin position="1"/>
        <end position="35"/>
    </location>
</feature>
<dbReference type="Proteomes" id="UP000253153">
    <property type="component" value="Unassembled WGS sequence"/>
</dbReference>
<dbReference type="OrthoDB" id="4161727at2759"/>
<dbReference type="EMBL" id="QKXC01000058">
    <property type="protein sequence ID" value="RBR24294.1"/>
    <property type="molecule type" value="Genomic_DNA"/>
</dbReference>
<dbReference type="AlphaFoldDB" id="A0A366S4Q0"/>
<gene>
    <name evidence="2" type="ORF">FIESC28_02784</name>
</gene>
<reference evidence="2 3" key="1">
    <citation type="submission" date="2018-06" db="EMBL/GenBank/DDBJ databases">
        <title>Fusarium incarnatum-equiseti species complex species 28.</title>
        <authorList>
            <person name="Gardiner D.M."/>
        </authorList>
    </citation>
    <scope>NUCLEOTIDE SEQUENCE [LARGE SCALE GENOMIC DNA]</scope>
    <source>
        <strain evidence="2 3">FIESC_28</strain>
    </source>
</reference>
<evidence type="ECO:0008006" key="4">
    <source>
        <dbReference type="Google" id="ProtNLM"/>
    </source>
</evidence>
<organism evidence="2 3">
    <name type="scientific">Fusarium coffeatum</name>
    <dbReference type="NCBI Taxonomy" id="231269"/>
    <lineage>
        <taxon>Eukaryota</taxon>
        <taxon>Fungi</taxon>
        <taxon>Dikarya</taxon>
        <taxon>Ascomycota</taxon>
        <taxon>Pezizomycotina</taxon>
        <taxon>Sordariomycetes</taxon>
        <taxon>Hypocreomycetidae</taxon>
        <taxon>Hypocreales</taxon>
        <taxon>Nectriaceae</taxon>
        <taxon>Fusarium</taxon>
        <taxon>Fusarium incarnatum-equiseti species complex</taxon>
    </lineage>
</organism>
<sequence>MQHFRAQETCKVRQAPSASSRVDGSKMRLLKQRGKTTTTEEEKWYSMYRIIFPDDPSFPSPYYELEEKGNALPSKAVAQRMFRENLDERFSTWDLGDTPGIRGLQDPELMNLIISGATAAFDNTFTAMCNQNAKQTLDNPPAVIARPASETQDDGQWHRRLMTDLDRTGQTSSQVREITELPLDEVSNPGFQFGLEVDLYTEICSLETDPSNDILFWDQPQQQQQARFHPEPGHRESNTETYDCILCGVSFKTRDLLLIHVCIPAPPGQGSSAESVSTSLQRQVHTGFNFGPPTRNDMSEVGDGGNALDRDLVTDNSNGNRKQNRGSPEAALQSLGTAIATSNDEQSQDLRLWHDDFAHLLFQNDPNSGGSNWY</sequence>
<comment type="caution">
    <text evidence="2">The sequence shown here is derived from an EMBL/GenBank/DDBJ whole genome shotgun (WGS) entry which is preliminary data.</text>
</comment>
<dbReference type="GeneID" id="41992229"/>
<protein>
    <recommendedName>
        <fullName evidence="4">C2H2-type domain-containing protein</fullName>
    </recommendedName>
</protein>
<evidence type="ECO:0000313" key="3">
    <source>
        <dbReference type="Proteomes" id="UP000253153"/>
    </source>
</evidence>
<proteinExistence type="predicted"/>
<dbReference type="PANTHER" id="PTHR38166:SF1">
    <property type="entry name" value="C2H2-TYPE DOMAIN-CONTAINING PROTEIN"/>
    <property type="match status" value="1"/>
</dbReference>
<dbReference type="PANTHER" id="PTHR38166">
    <property type="entry name" value="C2H2-TYPE DOMAIN-CONTAINING PROTEIN-RELATED"/>
    <property type="match status" value="1"/>
</dbReference>
<feature type="compositionally biased region" description="Basic and acidic residues" evidence="1">
    <location>
        <begin position="1"/>
        <end position="11"/>
    </location>
</feature>
<evidence type="ECO:0000313" key="2">
    <source>
        <dbReference type="EMBL" id="RBR24294.1"/>
    </source>
</evidence>
<accession>A0A366S4Q0</accession>